<dbReference type="PANTHER" id="PTHR43818:SF5">
    <property type="entry name" value="OXIDOREDUCTASE FAMILY PROTEIN"/>
    <property type="match status" value="1"/>
</dbReference>
<evidence type="ECO:0000313" key="4">
    <source>
        <dbReference type="Proteomes" id="UP000184164"/>
    </source>
</evidence>
<dbReference type="InterPro" id="IPR000683">
    <property type="entry name" value="Gfo/Idh/MocA-like_OxRdtase_N"/>
</dbReference>
<dbReference type="EMBL" id="FQUM01000012">
    <property type="protein sequence ID" value="SHF89843.1"/>
    <property type="molecule type" value="Genomic_DNA"/>
</dbReference>
<dbReference type="Pfam" id="PF01408">
    <property type="entry name" value="GFO_IDH_MocA"/>
    <property type="match status" value="1"/>
</dbReference>
<proteinExistence type="predicted"/>
<feature type="domain" description="Gfo/Idh/MocA-like oxidoreductase N-terminal" evidence="1">
    <location>
        <begin position="36"/>
        <end position="158"/>
    </location>
</feature>
<name>A0A1M5FE79_9BACT</name>
<sequence>MERREFIQKSAKSTIALGTAPFILTNSNWKGANDRVNVAVIGIRGMGQSHIQEYQKLKNVEVSALCDVDENLFAERVKKHFTDKGLREPKLYQDMRKLFEDKSVDAVSVVTPNHWHALAGIWAIQAGKHASIEKPSCHTIKEGQKLVEAAKKYNVVVQDGAEQRSNPGAQSAVQFMRDGKLGEVYLAKGVCYKWRDSIGKYPDGYMQEGEKYASTVGSKSWIGPFTKSYMDKVDYNMWLGPAPERPFNRNRFHYNWHWHWDYGNGDMGNQGVHEMDVARWGLGVKLPTKVSAIGGHMMFDDAQETPNVLMALFEFPAQEGGGEKKKILQFEVRHWMTNPEGNHLGSGAPLTNTYMTSSTNVVGNIFYGSNGYMLKDVDGWQTFMGKERASGESGKGLGNHYQNFVDAIRVNDSRRLTAPIEEGFYSCALIHLANISYRLGRTLDIDPQTLTVLNDAEANQMLTKEYRKPFVLPENV</sequence>
<feature type="domain" description="Gfo/Idh/MocA-like oxidoreductase bacterial type C-terminal" evidence="2">
    <location>
        <begin position="231"/>
        <end position="283"/>
    </location>
</feature>
<dbReference type="STRING" id="1484053.SAMN05444274_11226"/>
<dbReference type="Proteomes" id="UP000184164">
    <property type="component" value="Unassembled WGS sequence"/>
</dbReference>
<dbReference type="SUPFAM" id="SSF51735">
    <property type="entry name" value="NAD(P)-binding Rossmann-fold domains"/>
    <property type="match status" value="1"/>
</dbReference>
<gene>
    <name evidence="3" type="ORF">SAMN05444274_11226</name>
</gene>
<dbReference type="InterPro" id="IPR036291">
    <property type="entry name" value="NAD(P)-bd_dom_sf"/>
</dbReference>
<protein>
    <submittedName>
        <fullName evidence="3">Predicted dehydrogenase</fullName>
    </submittedName>
</protein>
<dbReference type="PANTHER" id="PTHR43818">
    <property type="entry name" value="BCDNA.GH03377"/>
    <property type="match status" value="1"/>
</dbReference>
<dbReference type="RefSeq" id="WP_073003288.1">
    <property type="nucleotide sequence ID" value="NZ_FQUM01000012.1"/>
</dbReference>
<dbReference type="OrthoDB" id="9815825at2"/>
<accession>A0A1M5FE79</accession>
<evidence type="ECO:0000313" key="3">
    <source>
        <dbReference type="EMBL" id="SHF89843.1"/>
    </source>
</evidence>
<keyword evidence="4" id="KW-1185">Reference proteome</keyword>
<dbReference type="Pfam" id="PF19051">
    <property type="entry name" value="GFO_IDH_MocA_C2"/>
    <property type="match status" value="2"/>
</dbReference>
<dbReference type="AlphaFoldDB" id="A0A1M5FE79"/>
<dbReference type="InterPro" id="IPR043906">
    <property type="entry name" value="Gfo/Idh/MocA_OxRdtase_bact_C"/>
</dbReference>
<organism evidence="3 4">
    <name type="scientific">Mariniphaga anaerophila</name>
    <dbReference type="NCBI Taxonomy" id="1484053"/>
    <lineage>
        <taxon>Bacteria</taxon>
        <taxon>Pseudomonadati</taxon>
        <taxon>Bacteroidota</taxon>
        <taxon>Bacteroidia</taxon>
        <taxon>Marinilabiliales</taxon>
        <taxon>Prolixibacteraceae</taxon>
        <taxon>Mariniphaga</taxon>
    </lineage>
</organism>
<feature type="domain" description="Gfo/Idh/MocA-like oxidoreductase bacterial type C-terminal" evidence="2">
    <location>
        <begin position="401"/>
        <end position="470"/>
    </location>
</feature>
<dbReference type="SUPFAM" id="SSF55347">
    <property type="entry name" value="Glyceraldehyde-3-phosphate dehydrogenase-like, C-terminal domain"/>
    <property type="match status" value="1"/>
</dbReference>
<evidence type="ECO:0000259" key="2">
    <source>
        <dbReference type="Pfam" id="PF19051"/>
    </source>
</evidence>
<dbReference type="Gene3D" id="3.30.360.10">
    <property type="entry name" value="Dihydrodipicolinate Reductase, domain 2"/>
    <property type="match status" value="1"/>
</dbReference>
<dbReference type="InterPro" id="IPR050463">
    <property type="entry name" value="Gfo/Idh/MocA_oxidrdct_glycsds"/>
</dbReference>
<reference evidence="3 4" key="1">
    <citation type="submission" date="2016-11" db="EMBL/GenBank/DDBJ databases">
        <authorList>
            <person name="Jaros S."/>
            <person name="Januszkiewicz K."/>
            <person name="Wedrychowicz H."/>
        </authorList>
    </citation>
    <scope>NUCLEOTIDE SEQUENCE [LARGE SCALE GENOMIC DNA]</scope>
    <source>
        <strain evidence="3 4">DSM 26910</strain>
    </source>
</reference>
<dbReference type="Gene3D" id="3.40.50.720">
    <property type="entry name" value="NAD(P)-binding Rossmann-like Domain"/>
    <property type="match status" value="1"/>
</dbReference>
<evidence type="ECO:0000259" key="1">
    <source>
        <dbReference type="Pfam" id="PF01408"/>
    </source>
</evidence>
<dbReference type="GO" id="GO:0000166">
    <property type="term" value="F:nucleotide binding"/>
    <property type="evidence" value="ECO:0007669"/>
    <property type="project" value="InterPro"/>
</dbReference>